<evidence type="ECO:0000313" key="6">
    <source>
        <dbReference type="EMBL" id="DAZ94448.1"/>
    </source>
</evidence>
<feature type="transmembrane region" description="Helical" evidence="5">
    <location>
        <begin position="26"/>
        <end position="45"/>
    </location>
</feature>
<evidence type="ECO:0000256" key="3">
    <source>
        <dbReference type="ARBA" id="ARBA00022989"/>
    </source>
</evidence>
<dbReference type="Proteomes" id="UP001146120">
    <property type="component" value="Unassembled WGS sequence"/>
</dbReference>
<evidence type="ECO:0000256" key="4">
    <source>
        <dbReference type="ARBA" id="ARBA00023136"/>
    </source>
</evidence>
<sequence length="168" mass="19234">MSTMEEKADITVNTNKNVNWMESRGFWTFYILILLVIYTATPLFVPAQDCWTAVNVFHGVVSFGIMHWIKGSPDDTNSMGDYRELTFYEQIDDGHAWTGNKKFLMIVPTVLFMLASVATDYDTRHLLINFPIWLTLILAKLPELHGVRIFGINSTVGIDDEIKPKKDE</sequence>
<keyword evidence="4 5" id="KW-0472">Membrane</keyword>
<evidence type="ECO:0008006" key="8">
    <source>
        <dbReference type="Google" id="ProtNLM"/>
    </source>
</evidence>
<protein>
    <recommendedName>
        <fullName evidence="8">ORM1-like protein</fullName>
    </recommendedName>
</protein>
<evidence type="ECO:0000256" key="1">
    <source>
        <dbReference type="ARBA" id="ARBA00004141"/>
    </source>
</evidence>
<keyword evidence="2 5" id="KW-0812">Transmembrane</keyword>
<name>A0AAV2YM98_9STRA</name>
<comment type="caution">
    <text evidence="6">The sequence shown here is derived from an EMBL/GenBank/DDBJ whole genome shotgun (WGS) entry which is preliminary data.</text>
</comment>
<organism evidence="6 7">
    <name type="scientific">Lagenidium giganteum</name>
    <dbReference type="NCBI Taxonomy" id="4803"/>
    <lineage>
        <taxon>Eukaryota</taxon>
        <taxon>Sar</taxon>
        <taxon>Stramenopiles</taxon>
        <taxon>Oomycota</taxon>
        <taxon>Peronosporomycetes</taxon>
        <taxon>Pythiales</taxon>
        <taxon>Pythiaceae</taxon>
    </lineage>
</organism>
<dbReference type="PANTHER" id="PTHR12665">
    <property type="entry name" value="ORMDL PROTEINS"/>
    <property type="match status" value="1"/>
</dbReference>
<dbReference type="GO" id="GO:0005789">
    <property type="term" value="C:endoplasmic reticulum membrane"/>
    <property type="evidence" value="ECO:0007669"/>
    <property type="project" value="InterPro"/>
</dbReference>
<keyword evidence="7" id="KW-1185">Reference proteome</keyword>
<dbReference type="EMBL" id="DAKRPA010000250">
    <property type="protein sequence ID" value="DAZ94448.1"/>
    <property type="molecule type" value="Genomic_DNA"/>
</dbReference>
<dbReference type="AlphaFoldDB" id="A0AAV2YM98"/>
<comment type="subcellular location">
    <subcellularLocation>
        <location evidence="1">Membrane</location>
        <topology evidence="1">Multi-pass membrane protein</topology>
    </subcellularLocation>
</comment>
<proteinExistence type="predicted"/>
<evidence type="ECO:0000256" key="2">
    <source>
        <dbReference type="ARBA" id="ARBA00022692"/>
    </source>
</evidence>
<accession>A0AAV2YM98</accession>
<reference evidence="6" key="1">
    <citation type="submission" date="2022-11" db="EMBL/GenBank/DDBJ databases">
        <authorList>
            <person name="Morgan W.R."/>
            <person name="Tartar A."/>
        </authorList>
    </citation>
    <scope>NUCLEOTIDE SEQUENCE</scope>
    <source>
        <strain evidence="6">ARSEF 373</strain>
    </source>
</reference>
<evidence type="ECO:0000256" key="5">
    <source>
        <dbReference type="SAM" id="Phobius"/>
    </source>
</evidence>
<dbReference type="InterPro" id="IPR007203">
    <property type="entry name" value="ORMDL"/>
</dbReference>
<keyword evidence="3 5" id="KW-1133">Transmembrane helix</keyword>
<reference evidence="6" key="2">
    <citation type="journal article" date="2023" name="Microbiol Resour">
        <title>Decontamination and Annotation of the Draft Genome Sequence of the Oomycete Lagenidium giganteum ARSEF 373.</title>
        <authorList>
            <person name="Morgan W.R."/>
            <person name="Tartar A."/>
        </authorList>
    </citation>
    <scope>NUCLEOTIDE SEQUENCE</scope>
    <source>
        <strain evidence="6">ARSEF 373</strain>
    </source>
</reference>
<dbReference type="Pfam" id="PF04061">
    <property type="entry name" value="ORMDL"/>
    <property type="match status" value="1"/>
</dbReference>
<gene>
    <name evidence="6" type="ORF">N0F65_002766</name>
</gene>
<evidence type="ECO:0000313" key="7">
    <source>
        <dbReference type="Proteomes" id="UP001146120"/>
    </source>
</evidence>